<dbReference type="InterPro" id="IPR013655">
    <property type="entry name" value="PAS_fold_3"/>
</dbReference>
<dbReference type="InterPro" id="IPR003661">
    <property type="entry name" value="HisK_dim/P_dom"/>
</dbReference>
<keyword evidence="5" id="KW-0902">Two-component regulatory system</keyword>
<dbReference type="SMART" id="SM00387">
    <property type="entry name" value="HATPase_c"/>
    <property type="match status" value="1"/>
</dbReference>
<dbReference type="Pfam" id="PF25487">
    <property type="entry name" value="ETR1_N"/>
    <property type="match status" value="1"/>
</dbReference>
<dbReference type="InterPro" id="IPR004358">
    <property type="entry name" value="Sig_transdc_His_kin-like_C"/>
</dbReference>
<evidence type="ECO:0000259" key="9">
    <source>
        <dbReference type="PROSITE" id="PS50112"/>
    </source>
</evidence>
<feature type="domain" description="Histidine kinase" evidence="8">
    <location>
        <begin position="314"/>
        <end position="587"/>
    </location>
</feature>
<evidence type="ECO:0000256" key="2">
    <source>
        <dbReference type="ARBA" id="ARBA00012438"/>
    </source>
</evidence>
<keyword evidence="7" id="KW-0472">Membrane</keyword>
<dbReference type="PROSITE" id="PS50113">
    <property type="entry name" value="PAC"/>
    <property type="match status" value="1"/>
</dbReference>
<keyword evidence="4" id="KW-0808">Transferase</keyword>
<dbReference type="Pfam" id="PF02518">
    <property type="entry name" value="HATPase_c"/>
    <property type="match status" value="1"/>
</dbReference>
<dbReference type="InterPro" id="IPR036097">
    <property type="entry name" value="HisK_dim/P_sf"/>
</dbReference>
<feature type="coiled-coil region" evidence="6">
    <location>
        <begin position="128"/>
        <end position="155"/>
    </location>
</feature>
<dbReference type="SUPFAM" id="SSF55874">
    <property type="entry name" value="ATPase domain of HSP90 chaperone/DNA topoisomerase II/histidine kinase"/>
    <property type="match status" value="1"/>
</dbReference>
<dbReference type="Gene3D" id="3.30.565.10">
    <property type="entry name" value="Histidine kinase-like ATPase, C-terminal domain"/>
    <property type="match status" value="1"/>
</dbReference>
<keyword evidence="6" id="KW-0175">Coiled coil</keyword>
<protein>
    <recommendedName>
        <fullName evidence="2">histidine kinase</fullName>
        <ecNumber evidence="2">2.7.13.3</ecNumber>
    </recommendedName>
</protein>
<evidence type="ECO:0000256" key="1">
    <source>
        <dbReference type="ARBA" id="ARBA00000085"/>
    </source>
</evidence>
<dbReference type="Gene3D" id="1.10.287.130">
    <property type="match status" value="1"/>
</dbReference>
<dbReference type="InterPro" id="IPR035965">
    <property type="entry name" value="PAS-like_dom_sf"/>
</dbReference>
<dbReference type="AlphaFoldDB" id="A0A7C3VKW0"/>
<feature type="transmembrane region" description="Helical" evidence="7">
    <location>
        <begin position="29"/>
        <end position="52"/>
    </location>
</feature>
<dbReference type="PANTHER" id="PTHR43065:SF50">
    <property type="entry name" value="HISTIDINE KINASE"/>
    <property type="match status" value="1"/>
</dbReference>
<dbReference type="InterPro" id="IPR005467">
    <property type="entry name" value="His_kinase_dom"/>
</dbReference>
<dbReference type="SMART" id="SM00086">
    <property type="entry name" value="PAC"/>
    <property type="match status" value="1"/>
</dbReference>
<keyword evidence="7" id="KW-1133">Transmembrane helix</keyword>
<gene>
    <name evidence="11" type="ORF">ENR15_24135</name>
</gene>
<evidence type="ECO:0000259" key="8">
    <source>
        <dbReference type="PROSITE" id="PS50109"/>
    </source>
</evidence>
<dbReference type="InterPro" id="IPR058544">
    <property type="entry name" value="ETR1_N"/>
</dbReference>
<dbReference type="SMART" id="SM00388">
    <property type="entry name" value="HisKA"/>
    <property type="match status" value="1"/>
</dbReference>
<evidence type="ECO:0000256" key="3">
    <source>
        <dbReference type="ARBA" id="ARBA00022553"/>
    </source>
</evidence>
<feature type="transmembrane region" description="Helical" evidence="7">
    <location>
        <begin position="64"/>
        <end position="87"/>
    </location>
</feature>
<dbReference type="InterPro" id="IPR000014">
    <property type="entry name" value="PAS"/>
</dbReference>
<comment type="caution">
    <text evidence="11">The sequence shown here is derived from an EMBL/GenBank/DDBJ whole genome shotgun (WGS) entry which is preliminary data.</text>
</comment>
<keyword evidence="3" id="KW-0597">Phosphoprotein</keyword>
<dbReference type="PROSITE" id="PS50109">
    <property type="entry name" value="HIS_KIN"/>
    <property type="match status" value="1"/>
</dbReference>
<dbReference type="Pfam" id="PF08447">
    <property type="entry name" value="PAS_3"/>
    <property type="match status" value="1"/>
</dbReference>
<dbReference type="CDD" id="cd00082">
    <property type="entry name" value="HisKA"/>
    <property type="match status" value="1"/>
</dbReference>
<feature type="transmembrane region" description="Helical" evidence="7">
    <location>
        <begin position="99"/>
        <end position="122"/>
    </location>
</feature>
<evidence type="ECO:0000259" key="10">
    <source>
        <dbReference type="PROSITE" id="PS50113"/>
    </source>
</evidence>
<feature type="domain" description="PAS" evidence="9">
    <location>
        <begin position="152"/>
        <end position="224"/>
    </location>
</feature>
<dbReference type="NCBIfam" id="TIGR00229">
    <property type="entry name" value="sensory_box"/>
    <property type="match status" value="1"/>
</dbReference>
<comment type="catalytic activity">
    <reaction evidence="1">
        <text>ATP + protein L-histidine = ADP + protein N-phospho-L-histidine.</text>
        <dbReference type="EC" id="2.7.13.3"/>
    </reaction>
</comment>
<reference evidence="11" key="1">
    <citation type="journal article" date="2020" name="mSystems">
        <title>Genome- and Community-Level Interaction Insights into Carbon Utilization and Element Cycling Functions of Hydrothermarchaeota in Hydrothermal Sediment.</title>
        <authorList>
            <person name="Zhou Z."/>
            <person name="Liu Y."/>
            <person name="Xu W."/>
            <person name="Pan J."/>
            <person name="Luo Z.H."/>
            <person name="Li M."/>
        </authorList>
    </citation>
    <scope>NUCLEOTIDE SEQUENCE [LARGE SCALE GENOMIC DNA]</scope>
    <source>
        <strain evidence="11">SpSt-374</strain>
    </source>
</reference>
<dbReference type="SUPFAM" id="SSF55785">
    <property type="entry name" value="PYP-like sensor domain (PAS domain)"/>
    <property type="match status" value="1"/>
</dbReference>
<evidence type="ECO:0000256" key="6">
    <source>
        <dbReference type="SAM" id="Coils"/>
    </source>
</evidence>
<dbReference type="PANTHER" id="PTHR43065">
    <property type="entry name" value="SENSOR HISTIDINE KINASE"/>
    <property type="match status" value="1"/>
</dbReference>
<name>A0A7C3VKW0_9CYAN</name>
<dbReference type="PRINTS" id="PR00344">
    <property type="entry name" value="BCTRLSENSOR"/>
</dbReference>
<evidence type="ECO:0000256" key="4">
    <source>
        <dbReference type="ARBA" id="ARBA00022777"/>
    </source>
</evidence>
<keyword evidence="4" id="KW-0418">Kinase</keyword>
<feature type="domain" description="PAC" evidence="10">
    <location>
        <begin position="225"/>
        <end position="280"/>
    </location>
</feature>
<evidence type="ECO:0000256" key="7">
    <source>
        <dbReference type="SAM" id="Phobius"/>
    </source>
</evidence>
<dbReference type="InterPro" id="IPR000700">
    <property type="entry name" value="PAS-assoc_C"/>
</dbReference>
<dbReference type="Gene3D" id="3.30.450.20">
    <property type="entry name" value="PAS domain"/>
    <property type="match status" value="1"/>
</dbReference>
<dbReference type="InterPro" id="IPR036890">
    <property type="entry name" value="HATPase_C_sf"/>
</dbReference>
<accession>A0A7C3VKW0</accession>
<dbReference type="PROSITE" id="PS50112">
    <property type="entry name" value="PAS"/>
    <property type="match status" value="1"/>
</dbReference>
<dbReference type="SUPFAM" id="SSF47384">
    <property type="entry name" value="Homodimeric domain of signal transducing histidine kinase"/>
    <property type="match status" value="1"/>
</dbReference>
<proteinExistence type="predicted"/>
<sequence>MIPYLSLILGFTFIPHGHCYLWHWELVSLHVIADAVIGFCYYSIPALILYFVRQRLQDIPYPAFFLLFAAFILCCGTSHLMEIWTLWYPHYWLSGAIKALTAAVSLVTVFMIFQVMPLALALPSPGQLEEANRLLAAEIQERQEAEAELIQAHQTLKFHFENTPLAVVEWDSNMQVHRWSERAEHIFGWRPEDVLKKHPSEWQFIHPEDLPEVSRIINQLWDGSQPRNTMVNRNYKKDGSVVHCEWYNSVLFDEAGKVVSIISLVQDTTQRVLAEEKLREKTKELETAISHLQRTQAQLIQSEKMSSLGQLVAGIAHEINNPVNFIYANIIHAHQYLDSLLELLGLYSKSYNQPVREIQEKAEEIDLDYLVSDLPKLISSMRSGAERIRSIVTSLRTFSRLDESDLKAVDIHSGIDSALMILQHRLNPNDIHIKNGMSGIVVIKEYGNLPQIECYPGQLNQAIINLINNAIDALEDSKIPNAECQPQNLPDWPASFPLSVPTITIKTELIDPHRVAIYIADNGPGIPESVKQRMFDPFFTTKPVGKGTGLGLSISYQIVVDKHQGRLECFSTPGQGAQFTIELPVQQKLPGLAG</sequence>
<dbReference type="CDD" id="cd00130">
    <property type="entry name" value="PAS"/>
    <property type="match status" value="1"/>
</dbReference>
<evidence type="ECO:0000256" key="5">
    <source>
        <dbReference type="ARBA" id="ARBA00023012"/>
    </source>
</evidence>
<dbReference type="SMART" id="SM00091">
    <property type="entry name" value="PAS"/>
    <property type="match status" value="1"/>
</dbReference>
<dbReference type="EC" id="2.7.13.3" evidence="2"/>
<organism evidence="11">
    <name type="scientific">Planktothricoides sp. SpSt-374</name>
    <dbReference type="NCBI Taxonomy" id="2282167"/>
    <lineage>
        <taxon>Bacteria</taxon>
        <taxon>Bacillati</taxon>
        <taxon>Cyanobacteriota</taxon>
        <taxon>Cyanophyceae</taxon>
        <taxon>Oscillatoriophycideae</taxon>
        <taxon>Oscillatoriales</taxon>
        <taxon>Oscillatoriaceae</taxon>
        <taxon>Planktothricoides</taxon>
    </lineage>
</organism>
<evidence type="ECO:0000313" key="11">
    <source>
        <dbReference type="EMBL" id="HGG03639.1"/>
    </source>
</evidence>
<dbReference type="InterPro" id="IPR003594">
    <property type="entry name" value="HATPase_dom"/>
</dbReference>
<dbReference type="InterPro" id="IPR001610">
    <property type="entry name" value="PAC"/>
</dbReference>
<keyword evidence="7" id="KW-0812">Transmembrane</keyword>
<dbReference type="GO" id="GO:0000155">
    <property type="term" value="F:phosphorelay sensor kinase activity"/>
    <property type="evidence" value="ECO:0007669"/>
    <property type="project" value="InterPro"/>
</dbReference>
<dbReference type="EMBL" id="DSPX01000251">
    <property type="protein sequence ID" value="HGG03639.1"/>
    <property type="molecule type" value="Genomic_DNA"/>
</dbReference>